<dbReference type="PROSITE" id="PS51048">
    <property type="entry name" value="SGS"/>
    <property type="match status" value="1"/>
</dbReference>
<keyword evidence="7" id="KW-1185">Reference proteome</keyword>
<dbReference type="InterPro" id="IPR007699">
    <property type="entry name" value="SGS_dom"/>
</dbReference>
<comment type="caution">
    <text evidence="6">The sequence shown here is derived from an EMBL/GenBank/DDBJ whole genome shotgun (WGS) entry which is preliminary data.</text>
</comment>
<keyword evidence="2" id="KW-0802">TPR repeat</keyword>
<dbReference type="PANTHER" id="PTHR45862">
    <property type="entry name" value="PROTEIN SGT1 HOMOLOG"/>
    <property type="match status" value="1"/>
</dbReference>
<dbReference type="InterPro" id="IPR044563">
    <property type="entry name" value="Sgt1-like"/>
</dbReference>
<dbReference type="Gene3D" id="1.25.40.10">
    <property type="entry name" value="Tetratricopeptide repeat domain"/>
    <property type="match status" value="1"/>
</dbReference>
<dbReference type="FunCoup" id="D3BLN9">
    <property type="interactions" value="4"/>
</dbReference>
<feature type="domain" description="CS" evidence="5">
    <location>
        <begin position="173"/>
        <end position="262"/>
    </location>
</feature>
<feature type="repeat" description="TPR" evidence="2">
    <location>
        <begin position="34"/>
        <end position="67"/>
    </location>
</feature>
<organism evidence="6 7">
    <name type="scientific">Heterostelium pallidum (strain ATCC 26659 / Pp 5 / PN500)</name>
    <name type="common">Cellular slime mold</name>
    <name type="synonym">Polysphondylium pallidum</name>
    <dbReference type="NCBI Taxonomy" id="670386"/>
    <lineage>
        <taxon>Eukaryota</taxon>
        <taxon>Amoebozoa</taxon>
        <taxon>Evosea</taxon>
        <taxon>Eumycetozoa</taxon>
        <taxon>Dictyostelia</taxon>
        <taxon>Acytosteliales</taxon>
        <taxon>Acytosteliaceae</taxon>
        <taxon>Heterostelium</taxon>
    </lineage>
</organism>
<comment type="similarity">
    <text evidence="1">Belongs to the SGT1 family.</text>
</comment>
<sequence length="386" mass="42939">MEELNKGNSLFVDENYEDALTHYNKACTELPNSFEAFFRRSQCHQKLDSINDALQDINNCIKLEPNNPKSYLKKGQYCFELEEYDTALSVFEKGLALEPENSQLKTWVRKTKAELEQSQPAPVPTPTPAAPVAAKPTTTTTATPAAATTITPTPTTTTPAAPAKPQLPVPSSGTKVRHEWYQTGTHVTLTIFAKFVTKENSNIEIKDKSINISFAMATGSEYSFDIDFFDPVVPAESTTKFYSTKVEIVLKKSRAIRWDNLEFTGKEGPVGTIDTPAPKPLVSPYQTNKNWDKIDAGEDKEGDPLNRVFQDIFSKGSEEQQRAMMKSFVESGGTVLSTNWEDVAKKTVKGAPPKGMEVRSWADGEKVVTDKKKKKEWEDDSDSDSD</sequence>
<feature type="domain" description="SGS" evidence="4">
    <location>
        <begin position="278"/>
        <end position="363"/>
    </location>
</feature>
<dbReference type="OMA" id="WIKKCEE"/>
<dbReference type="EMBL" id="ADBJ01000042">
    <property type="protein sequence ID" value="EFA77490.1"/>
    <property type="molecule type" value="Genomic_DNA"/>
</dbReference>
<proteinExistence type="inferred from homology"/>
<dbReference type="PROSITE" id="PS50005">
    <property type="entry name" value="TPR"/>
    <property type="match status" value="2"/>
</dbReference>
<feature type="repeat" description="TPR" evidence="2">
    <location>
        <begin position="68"/>
        <end position="101"/>
    </location>
</feature>
<dbReference type="Pfam" id="PF05002">
    <property type="entry name" value="SGS"/>
    <property type="match status" value="1"/>
</dbReference>
<evidence type="ECO:0000259" key="5">
    <source>
        <dbReference type="PROSITE" id="PS51203"/>
    </source>
</evidence>
<protein>
    <submittedName>
        <fullName evidence="6">TPR repeat-containing protein</fullName>
    </submittedName>
</protein>
<dbReference type="PROSITE" id="PS51203">
    <property type="entry name" value="CS"/>
    <property type="match status" value="1"/>
</dbReference>
<dbReference type="CDD" id="cd06466">
    <property type="entry name" value="p23_CS_SGT1_like"/>
    <property type="match status" value="1"/>
</dbReference>
<dbReference type="GO" id="GO:0051087">
    <property type="term" value="F:protein-folding chaperone binding"/>
    <property type="evidence" value="ECO:0007669"/>
    <property type="project" value="InterPro"/>
</dbReference>
<dbReference type="Pfam" id="PF04969">
    <property type="entry name" value="CS"/>
    <property type="match status" value="1"/>
</dbReference>
<evidence type="ECO:0000313" key="6">
    <source>
        <dbReference type="EMBL" id="EFA77490.1"/>
    </source>
</evidence>
<feature type="compositionally biased region" description="Basic and acidic residues" evidence="3">
    <location>
        <begin position="356"/>
        <end position="370"/>
    </location>
</feature>
<dbReference type="Gene3D" id="2.60.40.790">
    <property type="match status" value="1"/>
</dbReference>
<dbReference type="Proteomes" id="UP000001396">
    <property type="component" value="Unassembled WGS sequence"/>
</dbReference>
<accession>D3BLN9</accession>
<dbReference type="GeneID" id="31367559"/>
<evidence type="ECO:0000259" key="4">
    <source>
        <dbReference type="PROSITE" id="PS51048"/>
    </source>
</evidence>
<evidence type="ECO:0000256" key="3">
    <source>
        <dbReference type="SAM" id="MobiDB-lite"/>
    </source>
</evidence>
<feature type="region of interest" description="Disordered" evidence="3">
    <location>
        <begin position="113"/>
        <end position="173"/>
    </location>
</feature>
<dbReference type="InterPro" id="IPR008978">
    <property type="entry name" value="HSP20-like_chaperone"/>
</dbReference>
<dbReference type="InterPro" id="IPR011990">
    <property type="entry name" value="TPR-like_helical_dom_sf"/>
</dbReference>
<evidence type="ECO:0000256" key="1">
    <source>
        <dbReference type="ARBA" id="ARBA00008509"/>
    </source>
</evidence>
<dbReference type="InterPro" id="IPR019734">
    <property type="entry name" value="TPR_rpt"/>
</dbReference>
<evidence type="ECO:0000256" key="2">
    <source>
        <dbReference type="PROSITE-ProRule" id="PRU00339"/>
    </source>
</evidence>
<reference evidence="6 7" key="1">
    <citation type="journal article" date="2011" name="Genome Res.">
        <title>Phylogeny-wide analysis of social amoeba genomes highlights ancient origins for complex intercellular communication.</title>
        <authorList>
            <person name="Heidel A.J."/>
            <person name="Lawal H.M."/>
            <person name="Felder M."/>
            <person name="Schilde C."/>
            <person name="Helps N.R."/>
            <person name="Tunggal B."/>
            <person name="Rivero F."/>
            <person name="John U."/>
            <person name="Schleicher M."/>
            <person name="Eichinger L."/>
            <person name="Platzer M."/>
            <person name="Noegel A.A."/>
            <person name="Schaap P."/>
            <person name="Gloeckner G."/>
        </authorList>
    </citation>
    <scope>NUCLEOTIDE SEQUENCE [LARGE SCALE GENOMIC DNA]</scope>
    <source>
        <strain evidence="7">ATCC 26659 / Pp 5 / PN500</strain>
    </source>
</reference>
<evidence type="ECO:0000313" key="7">
    <source>
        <dbReference type="Proteomes" id="UP000001396"/>
    </source>
</evidence>
<dbReference type="InParanoid" id="D3BLN9"/>
<dbReference type="SUPFAM" id="SSF48452">
    <property type="entry name" value="TPR-like"/>
    <property type="match status" value="1"/>
</dbReference>
<feature type="region of interest" description="Disordered" evidence="3">
    <location>
        <begin position="350"/>
        <end position="386"/>
    </location>
</feature>
<dbReference type="SMART" id="SM00028">
    <property type="entry name" value="TPR"/>
    <property type="match status" value="3"/>
</dbReference>
<dbReference type="STRING" id="670386.D3BLN9"/>
<dbReference type="InterPro" id="IPR007052">
    <property type="entry name" value="CS_dom"/>
</dbReference>
<dbReference type="Pfam" id="PF12895">
    <property type="entry name" value="ANAPC3"/>
    <property type="match status" value="1"/>
</dbReference>
<dbReference type="RefSeq" id="XP_020429618.1">
    <property type="nucleotide sequence ID" value="XM_020582837.1"/>
</dbReference>
<dbReference type="SUPFAM" id="SSF49764">
    <property type="entry name" value="HSP20-like chaperones"/>
    <property type="match status" value="1"/>
</dbReference>
<gene>
    <name evidence="6" type="primary">sugt1</name>
    <name evidence="6" type="ORF">PPL_12092</name>
</gene>
<dbReference type="AlphaFoldDB" id="D3BLN9"/>
<feature type="compositionally biased region" description="Low complexity" evidence="3">
    <location>
        <begin position="130"/>
        <end position="164"/>
    </location>
</feature>
<name>D3BLN9_HETP5</name>